<evidence type="ECO:0000256" key="8">
    <source>
        <dbReference type="ARBA" id="ARBA00023224"/>
    </source>
</evidence>
<comment type="subcellular location">
    <subcellularLocation>
        <location evidence="9">Cell membrane</location>
        <topology evidence="9">Multi-pass membrane protein</topology>
    </subcellularLocation>
    <subcellularLocation>
        <location evidence="1">Membrane</location>
        <topology evidence="1">Multi-pass membrane protein</topology>
    </subcellularLocation>
</comment>
<dbReference type="Proteomes" id="UP001168990">
    <property type="component" value="Unassembled WGS sequence"/>
</dbReference>
<dbReference type="GO" id="GO:0005886">
    <property type="term" value="C:plasma membrane"/>
    <property type="evidence" value="ECO:0007669"/>
    <property type="project" value="UniProtKB-SubCell"/>
</dbReference>
<comment type="caution">
    <text evidence="9">Lacks conserved residue(s) required for the propagation of feature annotation.</text>
</comment>
<dbReference type="EMBL" id="JAQQBS010001425">
    <property type="protein sequence ID" value="KAK0157505.1"/>
    <property type="molecule type" value="Genomic_DNA"/>
</dbReference>
<dbReference type="InterPro" id="IPR004117">
    <property type="entry name" value="7tm6_olfct_rcpt"/>
</dbReference>
<dbReference type="GO" id="GO:0005549">
    <property type="term" value="F:odorant binding"/>
    <property type="evidence" value="ECO:0007669"/>
    <property type="project" value="InterPro"/>
</dbReference>
<keyword evidence="7 9" id="KW-0675">Receptor</keyword>
<evidence type="ECO:0000256" key="9">
    <source>
        <dbReference type="RuleBase" id="RU351113"/>
    </source>
</evidence>
<dbReference type="PANTHER" id="PTHR21137:SF44">
    <property type="entry name" value="ODORANT RECEPTOR 13A-RELATED"/>
    <property type="match status" value="1"/>
</dbReference>
<dbReference type="PANTHER" id="PTHR21137">
    <property type="entry name" value="ODORANT RECEPTOR"/>
    <property type="match status" value="1"/>
</dbReference>
<keyword evidence="5 9" id="KW-1133">Transmembrane helix</keyword>
<evidence type="ECO:0000256" key="2">
    <source>
        <dbReference type="ARBA" id="ARBA00022606"/>
    </source>
</evidence>
<feature type="transmembrane region" description="Helical" evidence="9">
    <location>
        <begin position="130"/>
        <end position="151"/>
    </location>
</feature>
<proteinExistence type="inferred from homology"/>
<evidence type="ECO:0000256" key="3">
    <source>
        <dbReference type="ARBA" id="ARBA00022692"/>
    </source>
</evidence>
<keyword evidence="4 9" id="KW-0552">Olfaction</keyword>
<evidence type="ECO:0000256" key="5">
    <source>
        <dbReference type="ARBA" id="ARBA00022989"/>
    </source>
</evidence>
<comment type="similarity">
    <text evidence="9">Belongs to the insect chemoreceptor superfamily. Heteromeric odorant receptor channel (TC 1.A.69) family.</text>
</comment>
<keyword evidence="8 9" id="KW-0807">Transducer</keyword>
<organism evidence="10 11">
    <name type="scientific">Microctonus aethiopoides</name>
    <dbReference type="NCBI Taxonomy" id="144406"/>
    <lineage>
        <taxon>Eukaryota</taxon>
        <taxon>Metazoa</taxon>
        <taxon>Ecdysozoa</taxon>
        <taxon>Arthropoda</taxon>
        <taxon>Hexapoda</taxon>
        <taxon>Insecta</taxon>
        <taxon>Pterygota</taxon>
        <taxon>Neoptera</taxon>
        <taxon>Endopterygota</taxon>
        <taxon>Hymenoptera</taxon>
        <taxon>Apocrita</taxon>
        <taxon>Ichneumonoidea</taxon>
        <taxon>Braconidae</taxon>
        <taxon>Euphorinae</taxon>
        <taxon>Microctonus</taxon>
    </lineage>
</organism>
<comment type="caution">
    <text evidence="10">The sequence shown here is derived from an EMBL/GenBank/DDBJ whole genome shotgun (WGS) entry which is preliminary data.</text>
</comment>
<dbReference type="Pfam" id="PF02949">
    <property type="entry name" value="7tm_6"/>
    <property type="match status" value="1"/>
</dbReference>
<evidence type="ECO:0000256" key="1">
    <source>
        <dbReference type="ARBA" id="ARBA00004141"/>
    </source>
</evidence>
<keyword evidence="2 9" id="KW-0716">Sensory transduction</keyword>
<dbReference type="GO" id="GO:0004984">
    <property type="term" value="F:olfactory receptor activity"/>
    <property type="evidence" value="ECO:0007669"/>
    <property type="project" value="InterPro"/>
</dbReference>
<reference evidence="10" key="1">
    <citation type="journal article" date="2023" name="bioRxiv">
        <title>Scaffold-level genome assemblies of two parasitoid biocontrol wasps reveal the parthenogenesis mechanism and an associated novel virus.</title>
        <authorList>
            <person name="Inwood S."/>
            <person name="Skelly J."/>
            <person name="Guhlin J."/>
            <person name="Harrop T."/>
            <person name="Goldson S."/>
            <person name="Dearden P."/>
        </authorList>
    </citation>
    <scope>NUCLEOTIDE SEQUENCE</scope>
    <source>
        <strain evidence="10">Irish</strain>
        <tissue evidence="10">Whole body</tissue>
    </source>
</reference>
<name>A0AA39C4Y1_9HYME</name>
<feature type="transmembrane region" description="Helical" evidence="9">
    <location>
        <begin position="181"/>
        <end position="211"/>
    </location>
</feature>
<evidence type="ECO:0000256" key="7">
    <source>
        <dbReference type="ARBA" id="ARBA00023170"/>
    </source>
</evidence>
<dbReference type="AlphaFoldDB" id="A0AA39C4Y1"/>
<keyword evidence="3 9" id="KW-0812">Transmembrane</keyword>
<reference evidence="10" key="2">
    <citation type="submission" date="2023-03" db="EMBL/GenBank/DDBJ databases">
        <authorList>
            <person name="Inwood S.N."/>
            <person name="Skelly J.G."/>
            <person name="Guhlin J."/>
            <person name="Harrop T.W.R."/>
            <person name="Goldson S.G."/>
            <person name="Dearden P.K."/>
        </authorList>
    </citation>
    <scope>NUCLEOTIDE SEQUENCE</scope>
    <source>
        <strain evidence="10">Irish</strain>
        <tissue evidence="10">Whole body</tissue>
    </source>
</reference>
<evidence type="ECO:0000256" key="4">
    <source>
        <dbReference type="ARBA" id="ARBA00022725"/>
    </source>
</evidence>
<keyword evidence="6 9" id="KW-0472">Membrane</keyword>
<accession>A0AA39C4Y1</accession>
<protein>
    <recommendedName>
        <fullName evidence="9">Odorant receptor</fullName>
    </recommendedName>
</protein>
<dbReference type="GO" id="GO:0007165">
    <property type="term" value="P:signal transduction"/>
    <property type="evidence" value="ECO:0007669"/>
    <property type="project" value="UniProtKB-KW"/>
</dbReference>
<evidence type="ECO:0000313" key="10">
    <source>
        <dbReference type="EMBL" id="KAK0157505.1"/>
    </source>
</evidence>
<evidence type="ECO:0000256" key="6">
    <source>
        <dbReference type="ARBA" id="ARBA00023136"/>
    </source>
</evidence>
<evidence type="ECO:0000313" key="11">
    <source>
        <dbReference type="Proteomes" id="UP001168990"/>
    </source>
</evidence>
<gene>
    <name evidence="10" type="ORF">PV328_011245</name>
</gene>
<sequence>MAEVKGIDDHFPLKTLRFFMRFVGMWPVDKSRDQFISNLLLVFIFATVILAMLIEGWDFYVSWGDLHAITYNAPTTITVAIELVKLTKFVINRHEVLSFNAYTQKTFWKISYEAAELQILNKCNRQSTRIVITHIFLMQCVVWMYLSIPIVESAGKNSSERMLPFNLYFDLPFTKTPYYEIAFIFESAAAMGVGVCTTSFSGFLCTTNMYAAGQFRILQRRLQLSCANNNWKGVNSDDDDDSYTKLTIASTYAVLRDCVKQHQALILYMERVENLFSTIMLAQTLGSVLEICFSGFQILLGVETSILRTTLSAQFLVAAMVQLLLFSYSSHEIIIESQEIAEAAYRATWYGLPCTNEGRTYRQCLLIIIARARKPCILTVGKFTPMSLDTFTSVFNTSISYFTILRQMNEGSEE</sequence>
<keyword evidence="11" id="KW-1185">Reference proteome</keyword>
<feature type="transmembrane region" description="Helical" evidence="9">
    <location>
        <begin position="35"/>
        <end position="54"/>
    </location>
</feature>